<protein>
    <submittedName>
        <fullName evidence="1">Uncharacterized protein</fullName>
    </submittedName>
</protein>
<evidence type="ECO:0000313" key="2">
    <source>
        <dbReference type="Proteomes" id="UP001150581"/>
    </source>
</evidence>
<gene>
    <name evidence="1" type="ORF">LPJ66_002975</name>
</gene>
<dbReference type="EMBL" id="JANBPG010000271">
    <property type="protein sequence ID" value="KAJ1898077.1"/>
    <property type="molecule type" value="Genomic_DNA"/>
</dbReference>
<comment type="caution">
    <text evidence="1">The sequence shown here is derived from an EMBL/GenBank/DDBJ whole genome shotgun (WGS) entry which is preliminary data.</text>
</comment>
<evidence type="ECO:0000313" key="1">
    <source>
        <dbReference type="EMBL" id="KAJ1898077.1"/>
    </source>
</evidence>
<sequence>MSGGIGPQIPADIAAKLGIAQNPASQLREEDHSASDHDAIGPTMPPHAVGPSMPPHITGPAAPSTANPTSDGGGDSDSDSDSDSDLVGPSIALAGYTESDAAQQTLDTVESRMRRHDKANQTPEEDKREEWMLLPPSVESTSAVRGSKAGKKGSMVAPLFDKSWTETPEERRARKKDKGRSGKRRETEAEEETPGMRKKRIEDEEKGRWVEEYNRTQRPKSLMEMHLLAKDEDRERGPKKRRGKGREGDRKKDGHRGEKRDRHRGGDEENDEEGDAWKRRRFDRSRDLSAGKVDERKQRELLNTMGFLADKYAPSKGGSFM</sequence>
<organism evidence="1 2">
    <name type="scientific">Kickxella alabastrina</name>
    <dbReference type="NCBI Taxonomy" id="61397"/>
    <lineage>
        <taxon>Eukaryota</taxon>
        <taxon>Fungi</taxon>
        <taxon>Fungi incertae sedis</taxon>
        <taxon>Zoopagomycota</taxon>
        <taxon>Kickxellomycotina</taxon>
        <taxon>Kickxellomycetes</taxon>
        <taxon>Kickxellales</taxon>
        <taxon>Kickxellaceae</taxon>
        <taxon>Kickxella</taxon>
    </lineage>
</organism>
<keyword evidence="2" id="KW-1185">Reference proteome</keyword>
<name>A0ACC1IMF6_9FUNG</name>
<dbReference type="Proteomes" id="UP001150581">
    <property type="component" value="Unassembled WGS sequence"/>
</dbReference>
<reference evidence="1" key="1">
    <citation type="submission" date="2022-07" db="EMBL/GenBank/DDBJ databases">
        <title>Phylogenomic reconstructions and comparative analyses of Kickxellomycotina fungi.</title>
        <authorList>
            <person name="Reynolds N.K."/>
            <person name="Stajich J.E."/>
            <person name="Barry K."/>
            <person name="Grigoriev I.V."/>
            <person name="Crous P."/>
            <person name="Smith M.E."/>
        </authorList>
    </citation>
    <scope>NUCLEOTIDE SEQUENCE</scope>
    <source>
        <strain evidence="1">Benny 63K</strain>
    </source>
</reference>
<proteinExistence type="predicted"/>
<accession>A0ACC1IMF6</accession>